<reference evidence="3" key="1">
    <citation type="submission" date="2022-08" db="EMBL/GenBank/DDBJ databases">
        <authorList>
            <consortium name="DOE Joint Genome Institute"/>
            <person name="Min B."/>
            <person name="Riley R."/>
            <person name="Sierra-Patev S."/>
            <person name="Naranjo-Ortiz M."/>
            <person name="Looney B."/>
            <person name="Konkel Z."/>
            <person name="Slot J.C."/>
            <person name="Sakamoto Y."/>
            <person name="Steenwyk J.L."/>
            <person name="Rokas A."/>
            <person name="Carro J."/>
            <person name="Camarero S."/>
            <person name="Ferreira P."/>
            <person name="Molpeceres G."/>
            <person name="Ruiz-Duenas F.J."/>
            <person name="Serrano A."/>
            <person name="Henrissat B."/>
            <person name="Drula E."/>
            <person name="Hughes K.W."/>
            <person name="Mata J.L."/>
            <person name="Ishikawa N.K."/>
            <person name="Vargas-Isla R."/>
            <person name="Ushijima S."/>
            <person name="Smith C.A."/>
            <person name="Ahrendt S."/>
            <person name="Andreopoulos W."/>
            <person name="He G."/>
            <person name="Labutti K."/>
            <person name="Lipzen A."/>
            <person name="Ng V."/>
            <person name="Sandor L."/>
            <person name="Barry K."/>
            <person name="Martinez A.T."/>
            <person name="Xiao Y."/>
            <person name="Gibbons J.G."/>
            <person name="Terashima K."/>
            <person name="Hibbett D.S."/>
            <person name="Grigoriev I.V."/>
        </authorList>
    </citation>
    <scope>NUCLEOTIDE SEQUENCE</scope>
    <source>
        <strain evidence="3">Sp2 HRB7682 ss15</strain>
    </source>
</reference>
<evidence type="ECO:0000313" key="3">
    <source>
        <dbReference type="EMBL" id="KAJ4479730.1"/>
    </source>
</evidence>
<organism evidence="3 4">
    <name type="scientific">Lentinula lateritia</name>
    <dbReference type="NCBI Taxonomy" id="40482"/>
    <lineage>
        <taxon>Eukaryota</taxon>
        <taxon>Fungi</taxon>
        <taxon>Dikarya</taxon>
        <taxon>Basidiomycota</taxon>
        <taxon>Agaricomycotina</taxon>
        <taxon>Agaricomycetes</taxon>
        <taxon>Agaricomycetidae</taxon>
        <taxon>Agaricales</taxon>
        <taxon>Marasmiineae</taxon>
        <taxon>Omphalotaceae</taxon>
        <taxon>Lentinula</taxon>
    </lineage>
</organism>
<comment type="caution">
    <text evidence="3">The sequence shown here is derived from an EMBL/GenBank/DDBJ whole genome shotgun (WGS) entry which is preliminary data.</text>
</comment>
<dbReference type="Gene3D" id="1.20.1280.50">
    <property type="match status" value="1"/>
</dbReference>
<gene>
    <name evidence="3" type="ORF">C8J55DRAFT_76421</name>
</gene>
<dbReference type="AlphaFoldDB" id="A0A9W9AFF2"/>
<proteinExistence type="predicted"/>
<evidence type="ECO:0000256" key="1">
    <source>
        <dbReference type="SAM" id="MobiDB-lite"/>
    </source>
</evidence>
<evidence type="ECO:0000313" key="4">
    <source>
        <dbReference type="Proteomes" id="UP001150238"/>
    </source>
</evidence>
<dbReference type="Proteomes" id="UP001150238">
    <property type="component" value="Unassembled WGS sequence"/>
</dbReference>
<feature type="domain" description="F-box" evidence="2">
    <location>
        <begin position="6"/>
        <end position="52"/>
    </location>
</feature>
<sequence length="561" mass="63812">MDVMSPMFFISLPIEVILELLKYLNTSDILSLRQTCTYLAEVSKDRLIWHDLVQEQRTRLPLPPNARGNLEAWSTDALESLVISNELVDDLWLIPRETPPVKLQNRRGELLLGLEIFADRWILAVYMDGYMDLWDAESPNEDRRWCFVYTGNDKTTSFKVAQDETEDKLLVVITRAHLPGTWVAVLYEVLLSESPSKLQFIPLRTFSISSSRVARQIYIRERIIVFSQLGLIELAQWSEDSKDVIRSTVLASNIQSDELEEMFTTILSLRILSDHYIFVFKTRSIELYPITHSASPSVPPPFLPSLRHVFPSYSFRDVQIAEVESETLTEEESSSSGYDGTRYALKMLASDVIQGLFYFVANITIPSARHEQFHPPILDVHLAAVYAMANHIPLYSRAHQRQRNTLQTSRSSHAAVHDRAVQKRLSTPRSNSVNSVRSSSFVSTYALGPQGMRAVWIERRRGSTWKQIVSCRLNPSSSNGQEMISDLNLEMWNSDSSEEENSINQDGNFDFITQALDGHIIYSVQSYDLREDITFCALGEVSGKIVLGNRSGDVFILDTGV</sequence>
<dbReference type="Pfam" id="PF12937">
    <property type="entry name" value="F-box-like"/>
    <property type="match status" value="1"/>
</dbReference>
<feature type="compositionally biased region" description="Polar residues" evidence="1">
    <location>
        <begin position="403"/>
        <end position="412"/>
    </location>
</feature>
<dbReference type="InterPro" id="IPR001810">
    <property type="entry name" value="F-box_dom"/>
</dbReference>
<dbReference type="PROSITE" id="PS50181">
    <property type="entry name" value="FBOX"/>
    <property type="match status" value="1"/>
</dbReference>
<name>A0A9W9AFF2_9AGAR</name>
<dbReference type="InterPro" id="IPR036047">
    <property type="entry name" value="F-box-like_dom_sf"/>
</dbReference>
<dbReference type="SUPFAM" id="SSF81383">
    <property type="entry name" value="F-box domain"/>
    <property type="match status" value="1"/>
</dbReference>
<reference evidence="3" key="2">
    <citation type="journal article" date="2023" name="Proc. Natl. Acad. Sci. U.S.A.">
        <title>A global phylogenomic analysis of the shiitake genus Lentinula.</title>
        <authorList>
            <person name="Sierra-Patev S."/>
            <person name="Min B."/>
            <person name="Naranjo-Ortiz M."/>
            <person name="Looney B."/>
            <person name="Konkel Z."/>
            <person name="Slot J.C."/>
            <person name="Sakamoto Y."/>
            <person name="Steenwyk J.L."/>
            <person name="Rokas A."/>
            <person name="Carro J."/>
            <person name="Camarero S."/>
            <person name="Ferreira P."/>
            <person name="Molpeceres G."/>
            <person name="Ruiz-Duenas F.J."/>
            <person name="Serrano A."/>
            <person name="Henrissat B."/>
            <person name="Drula E."/>
            <person name="Hughes K.W."/>
            <person name="Mata J.L."/>
            <person name="Ishikawa N.K."/>
            <person name="Vargas-Isla R."/>
            <person name="Ushijima S."/>
            <person name="Smith C.A."/>
            <person name="Donoghue J."/>
            <person name="Ahrendt S."/>
            <person name="Andreopoulos W."/>
            <person name="He G."/>
            <person name="LaButti K."/>
            <person name="Lipzen A."/>
            <person name="Ng V."/>
            <person name="Riley R."/>
            <person name="Sandor L."/>
            <person name="Barry K."/>
            <person name="Martinez A.T."/>
            <person name="Xiao Y."/>
            <person name="Gibbons J.G."/>
            <person name="Terashima K."/>
            <person name="Grigoriev I.V."/>
            <person name="Hibbett D."/>
        </authorList>
    </citation>
    <scope>NUCLEOTIDE SEQUENCE</scope>
    <source>
        <strain evidence="3">Sp2 HRB7682 ss15</strain>
    </source>
</reference>
<feature type="region of interest" description="Disordered" evidence="1">
    <location>
        <begin position="399"/>
        <end position="432"/>
    </location>
</feature>
<protein>
    <recommendedName>
        <fullName evidence="2">F-box domain-containing protein</fullName>
    </recommendedName>
</protein>
<dbReference type="SMART" id="SM00256">
    <property type="entry name" value="FBOX"/>
    <property type="match status" value="1"/>
</dbReference>
<accession>A0A9W9AFF2</accession>
<evidence type="ECO:0000259" key="2">
    <source>
        <dbReference type="PROSITE" id="PS50181"/>
    </source>
</evidence>
<dbReference type="EMBL" id="JANVFS010000016">
    <property type="protein sequence ID" value="KAJ4479730.1"/>
    <property type="molecule type" value="Genomic_DNA"/>
</dbReference>